<protein>
    <submittedName>
        <fullName evidence="5">Nitrate/nitrite response regulator protein homolog</fullName>
    </submittedName>
</protein>
<dbReference type="CDD" id="cd06170">
    <property type="entry name" value="LuxR_C_like"/>
    <property type="match status" value="1"/>
</dbReference>
<evidence type="ECO:0000256" key="2">
    <source>
        <dbReference type="PROSITE-ProRule" id="PRU00169"/>
    </source>
</evidence>
<proteinExistence type="predicted"/>
<evidence type="ECO:0000313" key="5">
    <source>
        <dbReference type="EMBL" id="GAC28370.1"/>
    </source>
</evidence>
<dbReference type="InterPro" id="IPR036388">
    <property type="entry name" value="WH-like_DNA-bd_sf"/>
</dbReference>
<dbReference type="SMART" id="SM00448">
    <property type="entry name" value="REC"/>
    <property type="match status" value="1"/>
</dbReference>
<keyword evidence="6" id="KW-1185">Reference proteome</keyword>
<evidence type="ECO:0000313" key="6">
    <source>
        <dbReference type="Proteomes" id="UP000006251"/>
    </source>
</evidence>
<dbReference type="Gene3D" id="1.10.10.10">
    <property type="entry name" value="Winged helix-like DNA-binding domain superfamily/Winged helix DNA-binding domain"/>
    <property type="match status" value="1"/>
</dbReference>
<feature type="domain" description="HTH luxR-type" evidence="3">
    <location>
        <begin position="145"/>
        <end position="210"/>
    </location>
</feature>
<dbReference type="CDD" id="cd17535">
    <property type="entry name" value="REC_NarL-like"/>
    <property type="match status" value="1"/>
</dbReference>
<dbReference type="PRINTS" id="PR00038">
    <property type="entry name" value="HTHLUXR"/>
</dbReference>
<dbReference type="InterPro" id="IPR011006">
    <property type="entry name" value="CheY-like_superfamily"/>
</dbReference>
<dbReference type="GO" id="GO:0006355">
    <property type="term" value="P:regulation of DNA-templated transcription"/>
    <property type="evidence" value="ECO:0007669"/>
    <property type="project" value="InterPro"/>
</dbReference>
<dbReference type="PROSITE" id="PS50110">
    <property type="entry name" value="RESPONSE_REGULATORY"/>
    <property type="match status" value="1"/>
</dbReference>
<dbReference type="InterPro" id="IPR051015">
    <property type="entry name" value="EvgA-like"/>
</dbReference>
<gene>
    <name evidence="5" type="primary">narP</name>
    <name evidence="5" type="ORF">GPAL_1503</name>
</gene>
<dbReference type="InterPro" id="IPR058245">
    <property type="entry name" value="NreC/VraR/RcsB-like_REC"/>
</dbReference>
<dbReference type="Proteomes" id="UP000006251">
    <property type="component" value="Unassembled WGS sequence"/>
</dbReference>
<keyword evidence="1 2" id="KW-0597">Phosphoprotein</keyword>
<dbReference type="PANTHER" id="PTHR45566">
    <property type="entry name" value="HTH-TYPE TRANSCRIPTIONAL REGULATOR YHJB-RELATED"/>
    <property type="match status" value="1"/>
</dbReference>
<dbReference type="InterPro" id="IPR001789">
    <property type="entry name" value="Sig_transdc_resp-reg_receiver"/>
</dbReference>
<dbReference type="OrthoDB" id="9814495at2"/>
<dbReference type="Pfam" id="PF00196">
    <property type="entry name" value="GerE"/>
    <property type="match status" value="1"/>
</dbReference>
<dbReference type="Gene3D" id="3.40.50.2300">
    <property type="match status" value="1"/>
</dbReference>
<evidence type="ECO:0000256" key="1">
    <source>
        <dbReference type="ARBA" id="ARBA00022553"/>
    </source>
</evidence>
<dbReference type="GO" id="GO:0000160">
    <property type="term" value="P:phosphorelay signal transduction system"/>
    <property type="evidence" value="ECO:0007669"/>
    <property type="project" value="InterPro"/>
</dbReference>
<dbReference type="SMART" id="SM00421">
    <property type="entry name" value="HTH_LUXR"/>
    <property type="match status" value="1"/>
</dbReference>
<evidence type="ECO:0000259" key="4">
    <source>
        <dbReference type="PROSITE" id="PS50110"/>
    </source>
</evidence>
<dbReference type="AlphaFoldDB" id="K6ZYK0"/>
<feature type="modified residue" description="4-aspartylphosphate" evidence="2">
    <location>
        <position position="56"/>
    </location>
</feature>
<dbReference type="Pfam" id="PF00072">
    <property type="entry name" value="Response_reg"/>
    <property type="match status" value="1"/>
</dbReference>
<organism evidence="5 6">
    <name type="scientific">Brumicola pallidula DSM 14239 = ACAM 615</name>
    <dbReference type="NCBI Taxonomy" id="1121922"/>
    <lineage>
        <taxon>Bacteria</taxon>
        <taxon>Pseudomonadati</taxon>
        <taxon>Pseudomonadota</taxon>
        <taxon>Gammaproteobacteria</taxon>
        <taxon>Alteromonadales</taxon>
        <taxon>Alteromonadaceae</taxon>
        <taxon>Brumicola</taxon>
    </lineage>
</organism>
<dbReference type="RefSeq" id="WP_006010478.1">
    <property type="nucleotide sequence ID" value="NZ_BAEQ01000023.1"/>
</dbReference>
<comment type="caution">
    <text evidence="5">The sequence shown here is derived from an EMBL/GenBank/DDBJ whole genome shotgun (WGS) entry which is preliminary data.</text>
</comment>
<accession>K6ZYK0</accession>
<dbReference type="PANTHER" id="PTHR45566:SF1">
    <property type="entry name" value="HTH-TYPE TRANSCRIPTIONAL REGULATOR YHJB-RELATED"/>
    <property type="match status" value="1"/>
</dbReference>
<feature type="domain" description="Response regulatory" evidence="4">
    <location>
        <begin position="5"/>
        <end position="121"/>
    </location>
</feature>
<sequence length="213" mass="23411">MDKIKALIADDHPLFRNALKQALSDLLGDGLLESADFHSTIKQLNLHDDIDLLFLDLKMPGNSGLAGLSQIRAEFPNILIVVVSAEETPSLIVKALQLGASAFIPKSTSLELINEAVSDVLNGNEWLPENLTHLGEHASIDGNDALQRIEQLTPHQLKVLRMMADGLLNKQIAYELDISESTVKQHASACLRKLNVNNRTQAGVIFKQLMSFE</sequence>
<dbReference type="PROSITE" id="PS50043">
    <property type="entry name" value="HTH_LUXR_2"/>
    <property type="match status" value="1"/>
</dbReference>
<dbReference type="InterPro" id="IPR000792">
    <property type="entry name" value="Tscrpt_reg_LuxR_C"/>
</dbReference>
<evidence type="ECO:0000259" key="3">
    <source>
        <dbReference type="PROSITE" id="PS50043"/>
    </source>
</evidence>
<dbReference type="STRING" id="1121922.GCA_000428905_00810"/>
<name>K6ZYK0_9ALTE</name>
<dbReference type="EMBL" id="BAEQ01000023">
    <property type="protein sequence ID" value="GAC28370.1"/>
    <property type="molecule type" value="Genomic_DNA"/>
</dbReference>
<reference evidence="6" key="1">
    <citation type="journal article" date="2014" name="Environ. Microbiol.">
        <title>Comparative genomics of the marine bacterial genus Glaciecola reveals the high degree of genomic diversity and genomic characteristic for cold adaptation.</title>
        <authorList>
            <person name="Qin Q.L."/>
            <person name="Xie B.B."/>
            <person name="Yu Y."/>
            <person name="Shu Y.L."/>
            <person name="Rong J.C."/>
            <person name="Zhang Y.J."/>
            <person name="Zhao D.L."/>
            <person name="Chen X.L."/>
            <person name="Zhang X.Y."/>
            <person name="Chen B."/>
            <person name="Zhou B.C."/>
            <person name="Zhang Y.Z."/>
        </authorList>
    </citation>
    <scope>NUCLEOTIDE SEQUENCE [LARGE SCALE GENOMIC DNA]</scope>
    <source>
        <strain evidence="6">ACAM 615</strain>
    </source>
</reference>
<dbReference type="SUPFAM" id="SSF52172">
    <property type="entry name" value="CheY-like"/>
    <property type="match status" value="1"/>
</dbReference>